<dbReference type="CDD" id="cd06224">
    <property type="entry name" value="REM"/>
    <property type="match status" value="1"/>
</dbReference>
<dbReference type="InterPro" id="IPR001895">
    <property type="entry name" value="RASGEF_cat_dom"/>
</dbReference>
<evidence type="ECO:0000259" key="5">
    <source>
        <dbReference type="PROSITE" id="PS50212"/>
    </source>
</evidence>
<evidence type="ECO:0000313" key="6">
    <source>
        <dbReference type="EMBL" id="KAF0552010.1"/>
    </source>
</evidence>
<dbReference type="InterPro" id="IPR008937">
    <property type="entry name" value="Ras-like_GEF"/>
</dbReference>
<dbReference type="Pfam" id="PF00618">
    <property type="entry name" value="RasGEF_N"/>
    <property type="match status" value="1"/>
</dbReference>
<dbReference type="InterPro" id="IPR036964">
    <property type="entry name" value="RASGEF_cat_dom_sf"/>
</dbReference>
<dbReference type="Proteomes" id="UP000439903">
    <property type="component" value="Unassembled WGS sequence"/>
</dbReference>
<keyword evidence="1 2" id="KW-0344">Guanine-nucleotide releasing factor</keyword>
<dbReference type="PROSITE" id="PS50212">
    <property type="entry name" value="RASGEF_NTER"/>
    <property type="match status" value="1"/>
</dbReference>
<sequence length="1355" mass="153098">MAWRNVKKLGNLIINDSRSSSKIVNSQNTTASSHNSLTNNDNHNDNHNHNDNDNHMVSSSNVQTVYSCGTRSNLTDIYTELRDASELLYLQLPEDVKLVLDRLRNLQRAEISVLFYDKLPNGECQCPFVTLESALMSILILAPTLLLVNAPDSSQSNDDEDDHVGYYDAEDYLSSRPSSSIIQEEALSVIHENVECHYAGRSDQPPHSRYYARLSHSSISTLHSELSETSSKHSSLVKVLSASSLLTKTIGSILSYHNDILMNSFTDSTTLENFCLLCARVSKEAQELAKQIKRLTTQGKTDVLVEYGQTVYNELVSHANNLVEALDLFVNFVHLHLPQIYEEPSELNSTSLVNAQSKEPLERRYKRKKNTFKKKIMRSLGTFRRRLDAKQSINGLNVTADSSDRLSGNSSILSEGGHKSNVGFSVSLWRSRNESNDSDLSTASAPTVPIMYTKERKITFSESSLHKSRFHNHISPQSNNRFHRKNIDLSIDTSSRNSLFHFDFFPNTPNILNSNHRNHDSYLHFNNEPVSPALSNSSKGSKFKEMLDESPSKMSLGYNIDQNTKRHRIRTQSFISRLMSLSSSPPLSPTSTKSSLSIGNRHKSKENLTDSERENTPRPRRISNSSIKSYFLKHIHLPSRKGKVSENTARTTSYWPVTEDPLVSESSTNKSSNLFFRAPSISDKRPKLHKISSDTDLRSLRKIWAERDQTPPLSAHVEDVGEEAAEIETNPFPPVETHERNLRENLLRKIVTKKSSTSLSVKKKSSLSNMLKLTNILSRIYDHGSTDTESDQANDKTSNNSLKLSNINDSQSDGTLITKVVDGSTHIIAGTLEKLLSKLVDENEQDSEFVDCFILSHVFFIRSKDFLENMITKFKDNKLNENELKFTQHKVLNILYRWVTLQPENFQIDPKLHCQLQSFLTEEVKNVGFQEDIDRILSNCNLNLQKTATSIQNPSGNSEKAFQKSPKSTPLMRDSSPLLEFEAKNIAKYLTLMDFNALKSITFFDFITVWWRKRQAFESQGSPNAALKDQQFGLIESQLDAFTRRTNMLSHWIAHEICSLKTVEARKALLRKFIDTAKYCREFNNFHTSMFIALTLNSKPVRRLEQTWESLSNQDIENLQSIEDLIDSSGNMRNYRMSLENAKCPIVPFFASFLKDLTIIMQGAPTFLPNNNFRGKKSRNISATTTPTIEYNQESRELQGITSSSSISSSSTFSEEQFTKSELINFEKLRSLIKNVYNIKRYTSKSYPFENQLSRLPTINNTTVSLTNPPSLSTQSITKTNNTSTPLNILCNNIASPAKSSLDYIGEIIEKRLYEAAGAIFGGNVALMAMSDGGELEADLMALSLEAEPIVTSPQ</sequence>
<evidence type="ECO:0000256" key="2">
    <source>
        <dbReference type="PROSITE-ProRule" id="PRU00168"/>
    </source>
</evidence>
<protein>
    <submittedName>
        <fullName evidence="6">Ras GEF</fullName>
    </submittedName>
</protein>
<dbReference type="OrthoDB" id="2390180at2759"/>
<dbReference type="SUPFAM" id="SSF48366">
    <property type="entry name" value="Ras GEF"/>
    <property type="match status" value="1"/>
</dbReference>
<dbReference type="InterPro" id="IPR000651">
    <property type="entry name" value="Ras-like_Gua-exchang_fac_N"/>
</dbReference>
<feature type="compositionally biased region" description="Polar residues" evidence="3">
    <location>
        <begin position="23"/>
        <end position="38"/>
    </location>
</feature>
<dbReference type="PROSITE" id="PS50009">
    <property type="entry name" value="RASGEF_CAT"/>
    <property type="match status" value="1"/>
</dbReference>
<keyword evidence="7" id="KW-1185">Reference proteome</keyword>
<dbReference type="GO" id="GO:0007265">
    <property type="term" value="P:Ras protein signal transduction"/>
    <property type="evidence" value="ECO:0007669"/>
    <property type="project" value="TreeGrafter"/>
</dbReference>
<feature type="region of interest" description="Disordered" evidence="3">
    <location>
        <begin position="784"/>
        <end position="805"/>
    </location>
</feature>
<evidence type="ECO:0000313" key="7">
    <source>
        <dbReference type="Proteomes" id="UP000439903"/>
    </source>
</evidence>
<evidence type="ECO:0000259" key="4">
    <source>
        <dbReference type="PROSITE" id="PS50009"/>
    </source>
</evidence>
<dbReference type="PANTHER" id="PTHR23113">
    <property type="entry name" value="GUANINE NUCLEOTIDE EXCHANGE FACTOR"/>
    <property type="match status" value="1"/>
</dbReference>
<dbReference type="EMBL" id="WTPW01000073">
    <property type="protein sequence ID" value="KAF0552010.1"/>
    <property type="molecule type" value="Genomic_DNA"/>
</dbReference>
<feature type="compositionally biased region" description="Polar residues" evidence="3">
    <location>
        <begin position="795"/>
        <end position="805"/>
    </location>
</feature>
<feature type="compositionally biased region" description="Low complexity" evidence="3">
    <location>
        <begin position="580"/>
        <end position="597"/>
    </location>
</feature>
<dbReference type="PANTHER" id="PTHR23113:SF363">
    <property type="entry name" value="PROTEIN SON OF SEVENLESS"/>
    <property type="match status" value="1"/>
</dbReference>
<feature type="domain" description="Ras-GEF" evidence="4">
    <location>
        <begin position="982"/>
        <end position="1276"/>
    </location>
</feature>
<feature type="compositionally biased region" description="Polar residues" evidence="3">
    <location>
        <begin position="949"/>
        <end position="968"/>
    </location>
</feature>
<dbReference type="Gene3D" id="1.20.870.10">
    <property type="entry name" value="Son of sevenless (SoS) protein Chain: S domain 1"/>
    <property type="match status" value="1"/>
</dbReference>
<comment type="caution">
    <text evidence="6">The sequence shown here is derived from an EMBL/GenBank/DDBJ whole genome shotgun (WGS) entry which is preliminary data.</text>
</comment>
<feature type="compositionally biased region" description="Basic and acidic residues" evidence="3">
    <location>
        <begin position="42"/>
        <end position="54"/>
    </location>
</feature>
<proteinExistence type="predicted"/>
<gene>
    <name evidence="6" type="ORF">F8M41_022823</name>
</gene>
<dbReference type="InterPro" id="IPR023578">
    <property type="entry name" value="Ras_GEF_dom_sf"/>
</dbReference>
<feature type="region of interest" description="Disordered" evidence="3">
    <location>
        <begin position="580"/>
        <end position="625"/>
    </location>
</feature>
<dbReference type="SMART" id="SM00147">
    <property type="entry name" value="RasGEF"/>
    <property type="match status" value="1"/>
</dbReference>
<evidence type="ECO:0000256" key="3">
    <source>
        <dbReference type="SAM" id="MobiDB-lite"/>
    </source>
</evidence>
<name>A0A8H4ETG0_GIGMA</name>
<organism evidence="6 7">
    <name type="scientific">Gigaspora margarita</name>
    <dbReference type="NCBI Taxonomy" id="4874"/>
    <lineage>
        <taxon>Eukaryota</taxon>
        <taxon>Fungi</taxon>
        <taxon>Fungi incertae sedis</taxon>
        <taxon>Mucoromycota</taxon>
        <taxon>Glomeromycotina</taxon>
        <taxon>Glomeromycetes</taxon>
        <taxon>Diversisporales</taxon>
        <taxon>Gigasporaceae</taxon>
        <taxon>Gigaspora</taxon>
    </lineage>
</organism>
<feature type="region of interest" description="Disordered" evidence="3">
    <location>
        <begin position="529"/>
        <end position="549"/>
    </location>
</feature>
<feature type="region of interest" description="Disordered" evidence="3">
    <location>
        <begin position="949"/>
        <end position="971"/>
    </location>
</feature>
<accession>A0A8H4ETG0</accession>
<feature type="compositionally biased region" description="Basic and acidic residues" evidence="3">
    <location>
        <begin position="605"/>
        <end position="617"/>
    </location>
</feature>
<reference evidence="6 7" key="1">
    <citation type="journal article" date="2019" name="Environ. Microbiol.">
        <title>At the nexus of three kingdoms: the genome of the mycorrhizal fungus Gigaspora margarita provides insights into plant, endobacterial and fungal interactions.</title>
        <authorList>
            <person name="Venice F."/>
            <person name="Ghignone S."/>
            <person name="Salvioli di Fossalunga A."/>
            <person name="Amselem J."/>
            <person name="Novero M."/>
            <person name="Xianan X."/>
            <person name="Sedzielewska Toro K."/>
            <person name="Morin E."/>
            <person name="Lipzen A."/>
            <person name="Grigoriev I.V."/>
            <person name="Henrissat B."/>
            <person name="Martin F.M."/>
            <person name="Bonfante P."/>
        </authorList>
    </citation>
    <scope>NUCLEOTIDE SEQUENCE [LARGE SCALE GENOMIC DNA]</scope>
    <source>
        <strain evidence="6 7">BEG34</strain>
    </source>
</reference>
<dbReference type="SMART" id="SM00229">
    <property type="entry name" value="RasGEFN"/>
    <property type="match status" value="1"/>
</dbReference>
<feature type="region of interest" description="Disordered" evidence="3">
    <location>
        <begin position="23"/>
        <end position="57"/>
    </location>
</feature>
<dbReference type="Pfam" id="PF00617">
    <property type="entry name" value="RasGEF"/>
    <property type="match status" value="1"/>
</dbReference>
<dbReference type="GO" id="GO:0005886">
    <property type="term" value="C:plasma membrane"/>
    <property type="evidence" value="ECO:0007669"/>
    <property type="project" value="TreeGrafter"/>
</dbReference>
<feature type="domain" description="N-terminal Ras-GEF" evidence="5">
    <location>
        <begin position="823"/>
        <end position="945"/>
    </location>
</feature>
<evidence type="ECO:0000256" key="1">
    <source>
        <dbReference type="ARBA" id="ARBA00022658"/>
    </source>
</evidence>
<dbReference type="GO" id="GO:0005085">
    <property type="term" value="F:guanyl-nucleotide exchange factor activity"/>
    <property type="evidence" value="ECO:0007669"/>
    <property type="project" value="UniProtKB-KW"/>
</dbReference>
<dbReference type="Gene3D" id="1.10.840.10">
    <property type="entry name" value="Ras guanine-nucleotide exchange factors catalytic domain"/>
    <property type="match status" value="1"/>
</dbReference>